<dbReference type="EMBL" id="UYSL01024553">
    <property type="protein sequence ID" value="VDL83588.1"/>
    <property type="molecule type" value="Genomic_DNA"/>
</dbReference>
<evidence type="ECO:0000256" key="1">
    <source>
        <dbReference type="SAM" id="SignalP"/>
    </source>
</evidence>
<feature type="chain" id="PRO_5043125921" evidence="1">
    <location>
        <begin position="18"/>
        <end position="213"/>
    </location>
</feature>
<dbReference type="Proteomes" id="UP000271162">
    <property type="component" value="Unassembled WGS sequence"/>
</dbReference>
<evidence type="ECO:0000313" key="2">
    <source>
        <dbReference type="EMBL" id="VDL83588.1"/>
    </source>
</evidence>
<evidence type="ECO:0000313" key="3">
    <source>
        <dbReference type="Proteomes" id="UP000271162"/>
    </source>
</evidence>
<accession>A0A0N4YRI0</accession>
<keyword evidence="1" id="KW-0732">Signal</keyword>
<dbReference type="InterPro" id="IPR035940">
    <property type="entry name" value="CAP_sf"/>
</dbReference>
<dbReference type="SUPFAM" id="SSF55797">
    <property type="entry name" value="PR-1-like"/>
    <property type="match status" value="1"/>
</dbReference>
<proteinExistence type="predicted"/>
<name>A0A0N4YRI0_NIPBR</name>
<reference evidence="2 3" key="2">
    <citation type="submission" date="2018-11" db="EMBL/GenBank/DDBJ databases">
        <authorList>
            <consortium name="Pathogen Informatics"/>
        </authorList>
    </citation>
    <scope>NUCLEOTIDE SEQUENCE [LARGE SCALE GENOMIC DNA]</scope>
</reference>
<dbReference type="CDD" id="cd05380">
    <property type="entry name" value="CAP_euk"/>
    <property type="match status" value="1"/>
</dbReference>
<evidence type="ECO:0000313" key="4">
    <source>
        <dbReference type="WBParaSite" id="NBR_0001985201-mRNA-1"/>
    </source>
</evidence>
<gene>
    <name evidence="2" type="ORF">NBR_LOCUS19852</name>
</gene>
<dbReference type="Gene3D" id="3.40.33.10">
    <property type="entry name" value="CAP"/>
    <property type="match status" value="1"/>
</dbReference>
<keyword evidence="3" id="KW-1185">Reference proteome</keyword>
<protein>
    <submittedName>
        <fullName evidence="4">SCP domain-containing protein</fullName>
    </submittedName>
</protein>
<dbReference type="AlphaFoldDB" id="A0A0N4YRI0"/>
<organism evidence="4">
    <name type="scientific">Nippostrongylus brasiliensis</name>
    <name type="common">Rat hookworm</name>
    <dbReference type="NCBI Taxonomy" id="27835"/>
    <lineage>
        <taxon>Eukaryota</taxon>
        <taxon>Metazoa</taxon>
        <taxon>Ecdysozoa</taxon>
        <taxon>Nematoda</taxon>
        <taxon>Chromadorea</taxon>
        <taxon>Rhabditida</taxon>
        <taxon>Rhabditina</taxon>
        <taxon>Rhabditomorpha</taxon>
        <taxon>Strongyloidea</taxon>
        <taxon>Heligmosomidae</taxon>
        <taxon>Nippostrongylus</taxon>
    </lineage>
</organism>
<dbReference type="WBParaSite" id="NBR_0001985201-mRNA-1">
    <property type="protein sequence ID" value="NBR_0001985201-mRNA-1"/>
    <property type="gene ID" value="NBR_0001985201"/>
</dbReference>
<dbReference type="OMA" id="PFANIIY"/>
<reference evidence="4" key="1">
    <citation type="submission" date="2017-02" db="UniProtKB">
        <authorList>
            <consortium name="WormBaseParasite"/>
        </authorList>
    </citation>
    <scope>IDENTIFICATION</scope>
</reference>
<feature type="signal peptide" evidence="1">
    <location>
        <begin position="1"/>
        <end position="17"/>
    </location>
</feature>
<sequence>MWLLLALLFGLTYEGFGDYGGPIRAERVAFHARYAKYLRNVLASLCPPGSIDDAERANFLFQHNALRLAVTLQQARLDQFRYLPGSEEMYEMVSLIAFSFSKNYNCELEHIAEMSTRNCELAAIPDGTSINFKLMRFLTYPMDKLNMSFTAVESWSEPAFNFPFDNNVTYSDPRLESLANVIYYKSLQIGCSIGTCWKEGELQQALACVYSSQ</sequence>